<dbReference type="Gene3D" id="1.20.1250.20">
    <property type="entry name" value="MFS general substrate transporter like domains"/>
    <property type="match status" value="1"/>
</dbReference>
<proteinExistence type="predicted"/>
<dbReference type="PROSITE" id="PS50850">
    <property type="entry name" value="MFS"/>
    <property type="match status" value="1"/>
</dbReference>
<dbReference type="HOGENOM" id="CLU_034180_16_0_9"/>
<evidence type="ECO:0000256" key="1">
    <source>
        <dbReference type="ARBA" id="ARBA00004651"/>
    </source>
</evidence>
<dbReference type="SUPFAM" id="SSF103473">
    <property type="entry name" value="MFS general substrate transporter"/>
    <property type="match status" value="1"/>
</dbReference>
<dbReference type="PATRIC" id="fig|701521.8.peg.1249"/>
<dbReference type="PANTHER" id="PTHR23513:SF6">
    <property type="entry name" value="MAJOR FACILITATOR SUPERFAMILY ASSOCIATED DOMAIN-CONTAINING PROTEIN"/>
    <property type="match status" value="1"/>
</dbReference>
<evidence type="ECO:0000256" key="2">
    <source>
        <dbReference type="ARBA" id="ARBA00022448"/>
    </source>
</evidence>
<evidence type="ECO:0000256" key="4">
    <source>
        <dbReference type="ARBA" id="ARBA00022692"/>
    </source>
</evidence>
<dbReference type="RefSeq" id="WP_014215764.1">
    <property type="nucleotide sequence ID" value="NC_016605.1"/>
</dbReference>
<keyword evidence="4 7" id="KW-0812">Transmembrane</keyword>
<dbReference type="CDD" id="cd06173">
    <property type="entry name" value="MFS_MefA_like"/>
    <property type="match status" value="1"/>
</dbReference>
<feature type="transmembrane region" description="Helical" evidence="7">
    <location>
        <begin position="139"/>
        <end position="163"/>
    </location>
</feature>
<feature type="transmembrane region" description="Helical" evidence="7">
    <location>
        <begin position="260"/>
        <end position="279"/>
    </location>
</feature>
<feature type="transmembrane region" description="Helical" evidence="7">
    <location>
        <begin position="12"/>
        <end position="35"/>
    </location>
</feature>
<dbReference type="InterPro" id="IPR036259">
    <property type="entry name" value="MFS_trans_sf"/>
</dbReference>
<dbReference type="PANTHER" id="PTHR23513">
    <property type="entry name" value="INTEGRAL MEMBRANE EFFLUX PROTEIN-RELATED"/>
    <property type="match status" value="1"/>
</dbReference>
<feature type="transmembrane region" description="Helical" evidence="7">
    <location>
        <begin position="347"/>
        <end position="366"/>
    </location>
</feature>
<evidence type="ECO:0000313" key="10">
    <source>
        <dbReference type="Proteomes" id="UP000005444"/>
    </source>
</evidence>
<evidence type="ECO:0000256" key="5">
    <source>
        <dbReference type="ARBA" id="ARBA00022989"/>
    </source>
</evidence>
<evidence type="ECO:0000313" key="9">
    <source>
        <dbReference type="EMBL" id="AEV95570.1"/>
    </source>
</evidence>
<name>G8PEG1_PEDCP</name>
<dbReference type="AlphaFoldDB" id="G8PEG1"/>
<feature type="transmembrane region" description="Helical" evidence="7">
    <location>
        <begin position="74"/>
        <end position="94"/>
    </location>
</feature>
<organism evidence="9 10">
    <name type="scientific">Pediococcus claussenii (strain ATCC BAA-344 / DSM 14800 / JCM 18046 / KCTC 3811 / LMG 21948 / P06)</name>
    <dbReference type="NCBI Taxonomy" id="701521"/>
    <lineage>
        <taxon>Bacteria</taxon>
        <taxon>Bacillati</taxon>
        <taxon>Bacillota</taxon>
        <taxon>Bacilli</taxon>
        <taxon>Lactobacillales</taxon>
        <taxon>Lactobacillaceae</taxon>
        <taxon>Pediococcus</taxon>
    </lineage>
</organism>
<evidence type="ECO:0000256" key="6">
    <source>
        <dbReference type="ARBA" id="ARBA00023136"/>
    </source>
</evidence>
<gene>
    <name evidence="9" type="ordered locus">PECL_1344</name>
</gene>
<keyword evidence="3" id="KW-1003">Cell membrane</keyword>
<keyword evidence="5 7" id="KW-1133">Transmembrane helix</keyword>
<dbReference type="EMBL" id="CP003137">
    <property type="protein sequence ID" value="AEV95570.1"/>
    <property type="molecule type" value="Genomic_DNA"/>
</dbReference>
<feature type="transmembrane region" description="Helical" evidence="7">
    <location>
        <begin position="378"/>
        <end position="398"/>
    </location>
</feature>
<keyword evidence="6 7" id="KW-0472">Membrane</keyword>
<dbReference type="Pfam" id="PF07690">
    <property type="entry name" value="MFS_1"/>
    <property type="match status" value="1"/>
</dbReference>
<dbReference type="KEGG" id="pce:PECL_1344"/>
<feature type="transmembrane region" description="Helical" evidence="7">
    <location>
        <begin position="286"/>
        <end position="303"/>
    </location>
</feature>
<feature type="transmembrane region" description="Helical" evidence="7">
    <location>
        <begin position="100"/>
        <end position="118"/>
    </location>
</feature>
<feature type="transmembrane region" description="Helical" evidence="7">
    <location>
        <begin position="218"/>
        <end position="240"/>
    </location>
</feature>
<reference evidence="9 10" key="1">
    <citation type="journal article" date="2012" name="J. Bacteriol.">
        <title>Complete Genome Sequence of the Beer Spoilage Organism Pediococcus claussenii ATCC BAA-344T.</title>
        <authorList>
            <person name="Pittet V."/>
            <person name="Abegunde T."/>
            <person name="Marfleet T."/>
            <person name="Haakensen M."/>
            <person name="Morrow K."/>
            <person name="Jayaprakash T."/>
            <person name="Schroeder K."/>
            <person name="Trost B."/>
            <person name="Byrns S."/>
            <person name="Bergsveinson J."/>
            <person name="Kusalik A."/>
            <person name="Ziola B."/>
        </authorList>
    </citation>
    <scope>NUCLEOTIDE SEQUENCE [LARGE SCALE GENOMIC DNA]</scope>
    <source>
        <strain evidence="9 10">ATCC BAA-344</strain>
    </source>
</reference>
<feature type="transmembrane region" description="Helical" evidence="7">
    <location>
        <begin position="47"/>
        <end position="67"/>
    </location>
</feature>
<dbReference type="Proteomes" id="UP000005444">
    <property type="component" value="Chromosome"/>
</dbReference>
<feature type="transmembrane region" description="Helical" evidence="7">
    <location>
        <begin position="169"/>
        <end position="190"/>
    </location>
</feature>
<evidence type="ECO:0000259" key="8">
    <source>
        <dbReference type="PROSITE" id="PS50850"/>
    </source>
</evidence>
<evidence type="ECO:0000256" key="7">
    <source>
        <dbReference type="SAM" id="Phobius"/>
    </source>
</evidence>
<accession>G8PEG1</accession>
<sequence length="416" mass="45227">MGKELWKRNIYLILGGQFLSGITSMIVQYAIVWYLTKTTGSATVLSFAMLLGMIPMIVLSPFVGPFVDRWNKKLLLVVPDMVAAAFAVILSVVGTVASHFPLWLIFVSLFVRAVAQTFQMPTMQSLIPMIVPPEQITKINGQLGMIQSSNLIIAPALGAFLYAIIPINYLILIDVFGALVGVGVIIFVNLPKTKAAEEPIRIFADTKIGFKKLIDNHALWYVTLIGTLFTLFFMPAATLYPLMTMHYFHGTVGQAGFVEMIYSVGMLFGGSVIGIWGRWRNRIKPIVISYLVIGITVTISGMVAPNNSGFNCFAFLNFLAGIATPFSNSLLMAMIQQSYPSEFLGRVLGVMNSLMNLAGPVGLIFAGPIADRLGVQNIFVIAGVATIACGLLIIGLPATRNYDLQLQAGLKNVSDN</sequence>
<keyword evidence="10" id="KW-1185">Reference proteome</keyword>
<evidence type="ECO:0000256" key="3">
    <source>
        <dbReference type="ARBA" id="ARBA00022475"/>
    </source>
</evidence>
<protein>
    <submittedName>
        <fullName evidence="9">Major Facilitator Superfamily protein</fullName>
    </submittedName>
</protein>
<keyword evidence="2" id="KW-0813">Transport</keyword>
<dbReference type="InterPro" id="IPR011701">
    <property type="entry name" value="MFS"/>
</dbReference>
<dbReference type="GO" id="GO:0022857">
    <property type="term" value="F:transmembrane transporter activity"/>
    <property type="evidence" value="ECO:0007669"/>
    <property type="project" value="InterPro"/>
</dbReference>
<dbReference type="STRING" id="701521.PECL_1344"/>
<comment type="subcellular location">
    <subcellularLocation>
        <location evidence="1">Cell membrane</location>
        <topology evidence="1">Multi-pass membrane protein</topology>
    </subcellularLocation>
</comment>
<dbReference type="eggNOG" id="COG2814">
    <property type="taxonomic scope" value="Bacteria"/>
</dbReference>
<feature type="transmembrane region" description="Helical" evidence="7">
    <location>
        <begin position="315"/>
        <end position="335"/>
    </location>
</feature>
<feature type="domain" description="Major facilitator superfamily (MFS) profile" evidence="8">
    <location>
        <begin position="9"/>
        <end position="400"/>
    </location>
</feature>
<dbReference type="GO" id="GO:0005886">
    <property type="term" value="C:plasma membrane"/>
    <property type="evidence" value="ECO:0007669"/>
    <property type="project" value="UniProtKB-SubCell"/>
</dbReference>
<dbReference type="InterPro" id="IPR020846">
    <property type="entry name" value="MFS_dom"/>
</dbReference>